<dbReference type="GO" id="GO:0032259">
    <property type="term" value="P:methylation"/>
    <property type="evidence" value="ECO:0007669"/>
    <property type="project" value="UniProtKB-KW"/>
</dbReference>
<evidence type="ECO:0000256" key="2">
    <source>
        <dbReference type="ARBA" id="ARBA00022679"/>
    </source>
</evidence>
<proteinExistence type="predicted"/>
<dbReference type="InterPro" id="IPR001537">
    <property type="entry name" value="SpoU_MeTrfase"/>
</dbReference>
<evidence type="ECO:0000313" key="5">
    <source>
        <dbReference type="Proteomes" id="UP000176800"/>
    </source>
</evidence>
<accession>A0A1G2U498</accession>
<dbReference type="PANTHER" id="PTHR46429:SF1">
    <property type="entry name" value="23S RRNA (GUANOSINE-2'-O-)-METHYLTRANSFERASE RLMB"/>
    <property type="match status" value="1"/>
</dbReference>
<sequence>MKKNREIYLILNDIRSASNVGSIFRTADAAGANKIFLCGYTPAPLDRFGRPVKQLIKTSLGAEKNISWEKGRAFEVVNSLKEKGFFIVAIEQSDKSVDYKTVRPSLKTAFVFGNEVDGLPRSLLSLADIVAEIPMKGRKESLNVSVAAGISIFRILSI</sequence>
<feature type="domain" description="tRNA/rRNA methyltransferase SpoU type" evidence="3">
    <location>
        <begin position="7"/>
        <end position="152"/>
    </location>
</feature>
<keyword evidence="2" id="KW-0808">Transferase</keyword>
<gene>
    <name evidence="4" type="ORF">A3B14_02590</name>
</gene>
<organism evidence="4 5">
    <name type="scientific">Candidatus Zambryskibacteria bacterium RIFCSPLOWO2_01_FULL_45_21</name>
    <dbReference type="NCBI Taxonomy" id="1802761"/>
    <lineage>
        <taxon>Bacteria</taxon>
        <taxon>Candidatus Zambryskiibacteriota</taxon>
    </lineage>
</organism>
<dbReference type="InterPro" id="IPR029026">
    <property type="entry name" value="tRNA_m1G_MTases_N"/>
</dbReference>
<dbReference type="SUPFAM" id="SSF75217">
    <property type="entry name" value="alpha/beta knot"/>
    <property type="match status" value="1"/>
</dbReference>
<dbReference type="Pfam" id="PF00588">
    <property type="entry name" value="SpoU_methylase"/>
    <property type="match status" value="1"/>
</dbReference>
<name>A0A1G2U498_9BACT</name>
<evidence type="ECO:0000313" key="4">
    <source>
        <dbReference type="EMBL" id="OHB04333.1"/>
    </source>
</evidence>
<dbReference type="Gene3D" id="3.40.1280.10">
    <property type="match status" value="1"/>
</dbReference>
<evidence type="ECO:0000259" key="3">
    <source>
        <dbReference type="Pfam" id="PF00588"/>
    </source>
</evidence>
<dbReference type="InterPro" id="IPR029028">
    <property type="entry name" value="Alpha/beta_knot_MTases"/>
</dbReference>
<dbReference type="AlphaFoldDB" id="A0A1G2U498"/>
<comment type="caution">
    <text evidence="4">The sequence shown here is derived from an EMBL/GenBank/DDBJ whole genome shotgun (WGS) entry which is preliminary data.</text>
</comment>
<dbReference type="Proteomes" id="UP000176800">
    <property type="component" value="Unassembled WGS sequence"/>
</dbReference>
<dbReference type="InterPro" id="IPR004441">
    <property type="entry name" value="rRNA_MeTrfase_TrmH"/>
</dbReference>
<dbReference type="GO" id="GO:0003723">
    <property type="term" value="F:RNA binding"/>
    <property type="evidence" value="ECO:0007669"/>
    <property type="project" value="InterPro"/>
</dbReference>
<evidence type="ECO:0000256" key="1">
    <source>
        <dbReference type="ARBA" id="ARBA00022603"/>
    </source>
</evidence>
<dbReference type="EMBL" id="MHWE01000008">
    <property type="protein sequence ID" value="OHB04333.1"/>
    <property type="molecule type" value="Genomic_DNA"/>
</dbReference>
<dbReference type="PANTHER" id="PTHR46429">
    <property type="entry name" value="23S RRNA (GUANOSINE-2'-O-)-METHYLTRANSFERASE RLMB"/>
    <property type="match status" value="1"/>
</dbReference>
<protein>
    <recommendedName>
        <fullName evidence="3">tRNA/rRNA methyltransferase SpoU type domain-containing protein</fullName>
    </recommendedName>
</protein>
<reference evidence="4 5" key="1">
    <citation type="journal article" date="2016" name="Nat. Commun.">
        <title>Thousands of microbial genomes shed light on interconnected biogeochemical processes in an aquifer system.</title>
        <authorList>
            <person name="Anantharaman K."/>
            <person name="Brown C.T."/>
            <person name="Hug L.A."/>
            <person name="Sharon I."/>
            <person name="Castelle C.J."/>
            <person name="Probst A.J."/>
            <person name="Thomas B.C."/>
            <person name="Singh A."/>
            <person name="Wilkins M.J."/>
            <person name="Karaoz U."/>
            <person name="Brodie E.L."/>
            <person name="Williams K.H."/>
            <person name="Hubbard S.S."/>
            <person name="Banfield J.F."/>
        </authorList>
    </citation>
    <scope>NUCLEOTIDE SEQUENCE [LARGE SCALE GENOMIC DNA]</scope>
</reference>
<dbReference type="GO" id="GO:0005829">
    <property type="term" value="C:cytosol"/>
    <property type="evidence" value="ECO:0007669"/>
    <property type="project" value="TreeGrafter"/>
</dbReference>
<dbReference type="GO" id="GO:0006396">
    <property type="term" value="P:RNA processing"/>
    <property type="evidence" value="ECO:0007669"/>
    <property type="project" value="InterPro"/>
</dbReference>
<keyword evidence="1" id="KW-0489">Methyltransferase</keyword>
<dbReference type="GO" id="GO:0008173">
    <property type="term" value="F:RNA methyltransferase activity"/>
    <property type="evidence" value="ECO:0007669"/>
    <property type="project" value="InterPro"/>
</dbReference>